<sequence length="362" mass="40962">MASSTETEKLPYSYSSLQVETSHPHGEKDYVGTFCIMILAIMSFVMFAVVLYVWLILSTFDPQPVTMNLTSFSLSNFSINWEADFAFGCQDCDADETQYTDIEAHINYNGKDIAFSKVSIEPFRLGTNEQKKVHVKFGNNLPILKDGILFLGDDDDNIGKNMDWKPLHMTMKLEVDLSYKLWGPIWIGNGKLGDPYCWDLFLGVIPETGDGKLILSSPIECPHPKLEVTFKCLKPIQKLMHGKETLGQFITSRGYSETFQNTYLLYGRPQWLTIKKHSDFVRKVRDILESKGCQLKAGCQLHSVLPADNGSIIVCGDGFQETYNGCIMAVDAPTKQHLKKQEYWVHSNILPAVMFFFTVTVT</sequence>
<evidence type="ECO:0000313" key="2">
    <source>
        <dbReference type="EMBL" id="OMO68701.1"/>
    </source>
</evidence>
<protein>
    <submittedName>
        <fullName evidence="2">Uncharacterized protein</fullName>
    </submittedName>
</protein>
<accession>A0A1R3HEG0</accession>
<dbReference type="OrthoDB" id="1403954at2759"/>
<keyword evidence="1" id="KW-0812">Transmembrane</keyword>
<dbReference type="STRING" id="93759.A0A1R3HEG0"/>
<proteinExistence type="predicted"/>
<dbReference type="Proteomes" id="UP000187203">
    <property type="component" value="Unassembled WGS sequence"/>
</dbReference>
<feature type="transmembrane region" description="Helical" evidence="1">
    <location>
        <begin position="30"/>
        <end position="57"/>
    </location>
</feature>
<gene>
    <name evidence="2" type="ORF">COLO4_29473</name>
</gene>
<organism evidence="2 3">
    <name type="scientific">Corchorus olitorius</name>
    <dbReference type="NCBI Taxonomy" id="93759"/>
    <lineage>
        <taxon>Eukaryota</taxon>
        <taxon>Viridiplantae</taxon>
        <taxon>Streptophyta</taxon>
        <taxon>Embryophyta</taxon>
        <taxon>Tracheophyta</taxon>
        <taxon>Spermatophyta</taxon>
        <taxon>Magnoliopsida</taxon>
        <taxon>eudicotyledons</taxon>
        <taxon>Gunneridae</taxon>
        <taxon>Pentapetalae</taxon>
        <taxon>rosids</taxon>
        <taxon>malvids</taxon>
        <taxon>Malvales</taxon>
        <taxon>Malvaceae</taxon>
        <taxon>Grewioideae</taxon>
        <taxon>Apeibeae</taxon>
        <taxon>Corchorus</taxon>
    </lineage>
</organism>
<evidence type="ECO:0000256" key="1">
    <source>
        <dbReference type="SAM" id="Phobius"/>
    </source>
</evidence>
<comment type="caution">
    <text evidence="2">The sequence shown here is derived from an EMBL/GenBank/DDBJ whole genome shotgun (WGS) entry which is preliminary data.</text>
</comment>
<evidence type="ECO:0000313" key="3">
    <source>
        <dbReference type="Proteomes" id="UP000187203"/>
    </source>
</evidence>
<reference evidence="3" key="1">
    <citation type="submission" date="2013-09" db="EMBL/GenBank/DDBJ databases">
        <title>Corchorus olitorius genome sequencing.</title>
        <authorList>
            <person name="Alam M."/>
            <person name="Haque M.S."/>
            <person name="Islam M.S."/>
            <person name="Emdad E.M."/>
            <person name="Islam M.M."/>
            <person name="Ahmed B."/>
            <person name="Halim A."/>
            <person name="Hossen Q.M.M."/>
            <person name="Hossain M.Z."/>
            <person name="Ahmed R."/>
            <person name="Khan M.M."/>
            <person name="Islam R."/>
            <person name="Rashid M.M."/>
            <person name="Khan S.A."/>
            <person name="Rahman M.S."/>
            <person name="Alam M."/>
            <person name="Yahiya A.S."/>
            <person name="Khan M.S."/>
            <person name="Azam M.S."/>
            <person name="Haque T."/>
            <person name="Lashkar M.Z.H."/>
            <person name="Akhand A.I."/>
            <person name="Morshed G."/>
            <person name="Roy S."/>
            <person name="Uddin K.S."/>
            <person name="Rabeya T."/>
            <person name="Hossain A.S."/>
            <person name="Chowdhury A."/>
            <person name="Snigdha A.R."/>
            <person name="Mortoza M.S."/>
            <person name="Matin S.A."/>
            <person name="Hoque S.M.E."/>
            <person name="Islam M.K."/>
            <person name="Roy D.K."/>
            <person name="Haider R."/>
            <person name="Moosa M.M."/>
            <person name="Elias S.M."/>
            <person name="Hasan A.M."/>
            <person name="Jahan S."/>
            <person name="Shafiuddin M."/>
            <person name="Mahmood N."/>
            <person name="Shommy N.S."/>
        </authorList>
    </citation>
    <scope>NUCLEOTIDE SEQUENCE [LARGE SCALE GENOMIC DNA]</scope>
    <source>
        <strain evidence="3">cv. O-4</strain>
    </source>
</reference>
<dbReference type="AlphaFoldDB" id="A0A1R3HEG0"/>
<keyword evidence="1" id="KW-0472">Membrane</keyword>
<keyword evidence="3" id="KW-1185">Reference proteome</keyword>
<dbReference type="EMBL" id="AWUE01020363">
    <property type="protein sequence ID" value="OMO68701.1"/>
    <property type="molecule type" value="Genomic_DNA"/>
</dbReference>
<name>A0A1R3HEG0_9ROSI</name>
<keyword evidence="1" id="KW-1133">Transmembrane helix</keyword>